<sequence>MADITISDDMLVGLEDKVVLITGGSSGIGRATAQLCLDLGANVVIGDISPPKAEFEKTEKLKFLEVNVTDWESLRNMFVQANEWFGRIDHVFANAGVAPTTDFLDVTLNEAGQLEPPNLRTVSVNLLGPIYTVRLASAYMTSLAKERPVGKGSIVLTASTSSFQNFSSGDYTITKHGVLGMMRGLGRQIESKNIRLNAVAPSWTASGIVSPENIKVMGITVQLPEVVARSVALLLADDKRHGDVIYSWNGHYREVNNAEGGLLSMAAKLLGNAENEESVMQKLREHKQNESPSS</sequence>
<accession>A0A9W9T6N9</accession>
<keyword evidence="3" id="KW-0560">Oxidoreductase</keyword>
<reference evidence="4" key="1">
    <citation type="submission" date="2022-12" db="EMBL/GenBank/DDBJ databases">
        <authorList>
            <person name="Petersen C."/>
        </authorList>
    </citation>
    <scope>NUCLEOTIDE SEQUENCE</scope>
    <source>
        <strain evidence="4">IBT 15544</strain>
    </source>
</reference>
<evidence type="ECO:0000256" key="3">
    <source>
        <dbReference type="ARBA" id="ARBA00023002"/>
    </source>
</evidence>
<dbReference type="GeneID" id="83177587"/>
<dbReference type="RefSeq" id="XP_058309748.1">
    <property type="nucleotide sequence ID" value="XM_058450286.1"/>
</dbReference>
<dbReference type="InterPro" id="IPR036291">
    <property type="entry name" value="NAD(P)-bd_dom_sf"/>
</dbReference>
<evidence type="ECO:0000313" key="5">
    <source>
        <dbReference type="Proteomes" id="UP001150904"/>
    </source>
</evidence>
<dbReference type="Proteomes" id="UP001150904">
    <property type="component" value="Unassembled WGS sequence"/>
</dbReference>
<gene>
    <name evidence="4" type="ORF">N7498_003224</name>
</gene>
<evidence type="ECO:0000256" key="2">
    <source>
        <dbReference type="ARBA" id="ARBA00022857"/>
    </source>
</evidence>
<dbReference type="OrthoDB" id="37659at2759"/>
<dbReference type="Pfam" id="PF00106">
    <property type="entry name" value="adh_short"/>
    <property type="match status" value="1"/>
</dbReference>
<dbReference type="Gene3D" id="3.40.50.720">
    <property type="entry name" value="NAD(P)-binding Rossmann-like Domain"/>
    <property type="match status" value="1"/>
</dbReference>
<dbReference type="AlphaFoldDB" id="A0A9W9T6N9"/>
<dbReference type="InterPro" id="IPR020904">
    <property type="entry name" value="Sc_DH/Rdtase_CS"/>
</dbReference>
<evidence type="ECO:0000313" key="4">
    <source>
        <dbReference type="EMBL" id="KAJ5211578.1"/>
    </source>
</evidence>
<proteinExistence type="inferred from homology"/>
<organism evidence="4 5">
    <name type="scientific">Penicillium cinerascens</name>
    <dbReference type="NCBI Taxonomy" id="70096"/>
    <lineage>
        <taxon>Eukaryota</taxon>
        <taxon>Fungi</taxon>
        <taxon>Dikarya</taxon>
        <taxon>Ascomycota</taxon>
        <taxon>Pezizomycotina</taxon>
        <taxon>Eurotiomycetes</taxon>
        <taxon>Eurotiomycetidae</taxon>
        <taxon>Eurotiales</taxon>
        <taxon>Aspergillaceae</taxon>
        <taxon>Penicillium</taxon>
    </lineage>
</organism>
<keyword evidence="5" id="KW-1185">Reference proteome</keyword>
<comment type="caution">
    <text evidence="4">The sequence shown here is derived from an EMBL/GenBank/DDBJ whole genome shotgun (WGS) entry which is preliminary data.</text>
</comment>
<dbReference type="PROSITE" id="PS00061">
    <property type="entry name" value="ADH_SHORT"/>
    <property type="match status" value="1"/>
</dbReference>
<comment type="similarity">
    <text evidence="1">Belongs to the short-chain dehydrogenases/reductases (SDR) family.</text>
</comment>
<keyword evidence="2" id="KW-0521">NADP</keyword>
<dbReference type="PANTHER" id="PTHR43180:SF11">
    <property type="entry name" value="NAD(P)-BINDING PROTEIN"/>
    <property type="match status" value="1"/>
</dbReference>
<dbReference type="InterPro" id="IPR002347">
    <property type="entry name" value="SDR_fam"/>
</dbReference>
<dbReference type="PANTHER" id="PTHR43180">
    <property type="entry name" value="3-OXOACYL-(ACYL-CARRIER-PROTEIN) REDUCTASE (AFU_ORTHOLOGUE AFUA_6G11210)"/>
    <property type="match status" value="1"/>
</dbReference>
<dbReference type="PRINTS" id="PR00081">
    <property type="entry name" value="GDHRDH"/>
</dbReference>
<reference evidence="4" key="2">
    <citation type="journal article" date="2023" name="IMA Fungus">
        <title>Comparative genomic study of the Penicillium genus elucidates a diverse pangenome and 15 lateral gene transfer events.</title>
        <authorList>
            <person name="Petersen C."/>
            <person name="Sorensen T."/>
            <person name="Nielsen M.R."/>
            <person name="Sondergaard T.E."/>
            <person name="Sorensen J.L."/>
            <person name="Fitzpatrick D.A."/>
            <person name="Frisvad J.C."/>
            <person name="Nielsen K.L."/>
        </authorList>
    </citation>
    <scope>NUCLEOTIDE SEQUENCE</scope>
    <source>
        <strain evidence="4">IBT 15544</strain>
    </source>
</reference>
<name>A0A9W9T6N9_9EURO</name>
<dbReference type="SUPFAM" id="SSF51735">
    <property type="entry name" value="NAD(P)-binding Rossmann-fold domains"/>
    <property type="match status" value="1"/>
</dbReference>
<protein>
    <submittedName>
        <fullName evidence="4">Uncharacterized protein</fullName>
    </submittedName>
</protein>
<evidence type="ECO:0000256" key="1">
    <source>
        <dbReference type="ARBA" id="ARBA00006484"/>
    </source>
</evidence>
<dbReference type="GO" id="GO:0016491">
    <property type="term" value="F:oxidoreductase activity"/>
    <property type="evidence" value="ECO:0007669"/>
    <property type="project" value="UniProtKB-KW"/>
</dbReference>
<dbReference type="EMBL" id="JAPQKR010000008">
    <property type="protein sequence ID" value="KAJ5211578.1"/>
    <property type="molecule type" value="Genomic_DNA"/>
</dbReference>